<gene>
    <name evidence="2" type="ORF">QE152_g31874</name>
</gene>
<feature type="region of interest" description="Disordered" evidence="1">
    <location>
        <begin position="87"/>
        <end position="106"/>
    </location>
</feature>
<reference evidence="2 3" key="1">
    <citation type="journal article" date="2024" name="BMC Genomics">
        <title>De novo assembly and annotation of Popillia japonica's genome with initial clues to its potential as an invasive pest.</title>
        <authorList>
            <person name="Cucini C."/>
            <person name="Boschi S."/>
            <person name="Funari R."/>
            <person name="Cardaioli E."/>
            <person name="Iannotti N."/>
            <person name="Marturano G."/>
            <person name="Paoli F."/>
            <person name="Bruttini M."/>
            <person name="Carapelli A."/>
            <person name="Frati F."/>
            <person name="Nardi F."/>
        </authorList>
    </citation>
    <scope>NUCLEOTIDE SEQUENCE [LARGE SCALE GENOMIC DNA]</scope>
    <source>
        <strain evidence="2">DMR45628</strain>
    </source>
</reference>
<sequence>MTFDVQFNGRLAAIESKQQRKAASCRTGERTNDNFITAIFHSNKLESIIFSFIPVRRYPNSISSIRSLSTLYGIVVPESTTIIPIPLKPDPTYPTTRLDGSPNETN</sequence>
<evidence type="ECO:0000313" key="3">
    <source>
        <dbReference type="Proteomes" id="UP001458880"/>
    </source>
</evidence>
<accession>A0AAW1J1T4</accession>
<evidence type="ECO:0000256" key="1">
    <source>
        <dbReference type="SAM" id="MobiDB-lite"/>
    </source>
</evidence>
<name>A0AAW1J1T4_POPJA</name>
<protein>
    <submittedName>
        <fullName evidence="2">Uncharacterized protein</fullName>
    </submittedName>
</protein>
<evidence type="ECO:0000313" key="2">
    <source>
        <dbReference type="EMBL" id="KAK9696506.1"/>
    </source>
</evidence>
<dbReference type="EMBL" id="JASPKY010000449">
    <property type="protein sequence ID" value="KAK9696506.1"/>
    <property type="molecule type" value="Genomic_DNA"/>
</dbReference>
<dbReference type="Proteomes" id="UP001458880">
    <property type="component" value="Unassembled WGS sequence"/>
</dbReference>
<comment type="caution">
    <text evidence="2">The sequence shown here is derived from an EMBL/GenBank/DDBJ whole genome shotgun (WGS) entry which is preliminary data.</text>
</comment>
<proteinExistence type="predicted"/>
<keyword evidence="3" id="KW-1185">Reference proteome</keyword>
<organism evidence="2 3">
    <name type="scientific">Popillia japonica</name>
    <name type="common">Japanese beetle</name>
    <dbReference type="NCBI Taxonomy" id="7064"/>
    <lineage>
        <taxon>Eukaryota</taxon>
        <taxon>Metazoa</taxon>
        <taxon>Ecdysozoa</taxon>
        <taxon>Arthropoda</taxon>
        <taxon>Hexapoda</taxon>
        <taxon>Insecta</taxon>
        <taxon>Pterygota</taxon>
        <taxon>Neoptera</taxon>
        <taxon>Endopterygota</taxon>
        <taxon>Coleoptera</taxon>
        <taxon>Polyphaga</taxon>
        <taxon>Scarabaeiformia</taxon>
        <taxon>Scarabaeidae</taxon>
        <taxon>Rutelinae</taxon>
        <taxon>Popillia</taxon>
    </lineage>
</organism>
<dbReference type="AlphaFoldDB" id="A0AAW1J1T4"/>